<evidence type="ECO:0000313" key="1">
    <source>
        <dbReference type="EMBL" id="MBX15311.1"/>
    </source>
</evidence>
<name>A0A2P2LBG2_RHIMU</name>
<protein>
    <submittedName>
        <fullName evidence="1">Uncharacterized protein</fullName>
    </submittedName>
</protein>
<reference evidence="1" key="1">
    <citation type="submission" date="2018-02" db="EMBL/GenBank/DDBJ databases">
        <title>Rhizophora mucronata_Transcriptome.</title>
        <authorList>
            <person name="Meera S.P."/>
            <person name="Sreeshan A."/>
            <person name="Augustine A."/>
        </authorList>
    </citation>
    <scope>NUCLEOTIDE SEQUENCE</scope>
    <source>
        <tissue evidence="1">Leaf</tissue>
    </source>
</reference>
<proteinExistence type="predicted"/>
<organism evidence="1">
    <name type="scientific">Rhizophora mucronata</name>
    <name type="common">Asiatic mangrove</name>
    <dbReference type="NCBI Taxonomy" id="61149"/>
    <lineage>
        <taxon>Eukaryota</taxon>
        <taxon>Viridiplantae</taxon>
        <taxon>Streptophyta</taxon>
        <taxon>Embryophyta</taxon>
        <taxon>Tracheophyta</taxon>
        <taxon>Spermatophyta</taxon>
        <taxon>Magnoliopsida</taxon>
        <taxon>eudicotyledons</taxon>
        <taxon>Gunneridae</taxon>
        <taxon>Pentapetalae</taxon>
        <taxon>rosids</taxon>
        <taxon>fabids</taxon>
        <taxon>Malpighiales</taxon>
        <taxon>Rhizophoraceae</taxon>
        <taxon>Rhizophora</taxon>
    </lineage>
</organism>
<dbReference type="AlphaFoldDB" id="A0A2P2LBG2"/>
<sequence>MVVGVKPLGHFHSRYRGVSSSHGEINIKSNLTTIPAISLGNSTKHGCGVQNLVIVRKSVAWNIFDSSISHLLPNR</sequence>
<accession>A0A2P2LBG2</accession>
<dbReference type="EMBL" id="GGEC01034827">
    <property type="protein sequence ID" value="MBX15311.1"/>
    <property type="molecule type" value="Transcribed_RNA"/>
</dbReference>